<reference evidence="2" key="1">
    <citation type="journal article" date="2022" name="Int. J. Mol. Sci.">
        <title>Draft Genome of Tanacetum Coccineum: Genomic Comparison of Closely Related Tanacetum-Family Plants.</title>
        <authorList>
            <person name="Yamashiro T."/>
            <person name="Shiraishi A."/>
            <person name="Nakayama K."/>
            <person name="Satake H."/>
        </authorList>
    </citation>
    <scope>NUCLEOTIDE SEQUENCE</scope>
</reference>
<evidence type="ECO:0000313" key="2">
    <source>
        <dbReference type="EMBL" id="GJT76888.1"/>
    </source>
</evidence>
<feature type="region of interest" description="Disordered" evidence="1">
    <location>
        <begin position="46"/>
        <end position="77"/>
    </location>
</feature>
<accession>A0ABQ5GMJ5</accession>
<evidence type="ECO:0000313" key="3">
    <source>
        <dbReference type="Proteomes" id="UP001151760"/>
    </source>
</evidence>
<protein>
    <recommendedName>
        <fullName evidence="4">Retrotransposon gag domain-containing protein</fullName>
    </recommendedName>
</protein>
<reference evidence="2" key="2">
    <citation type="submission" date="2022-01" db="EMBL/GenBank/DDBJ databases">
        <authorList>
            <person name="Yamashiro T."/>
            <person name="Shiraishi A."/>
            <person name="Satake H."/>
            <person name="Nakayama K."/>
        </authorList>
    </citation>
    <scope>NUCLEOTIDE SEQUENCE</scope>
</reference>
<dbReference type="PANTHER" id="PTHR33067:SF35">
    <property type="entry name" value="ASPARTIC PEPTIDASE DDI1-TYPE DOMAIN-CONTAINING PROTEIN"/>
    <property type="match status" value="1"/>
</dbReference>
<sequence length="483" mass="55118">MTRSTVKRLTKPLDEPEREFRRLRRAACHLQQNESLPIARRNLFDDEASSSNNTGVNPPTPPRTLHEHSHPISSGFQNPITLPVEQTGRIIDACDILLIQGTCTFQGLRNEDPLRRVKHYLSIVDNIQIDGASRDTSRLCFFHLSLKGKAVEWFDRIPPAQIMTWDQLVKLDQFAQFRFGSLTEDERWNRIEEESMQPTFRGRLKRACNQISYLLTPTREVGLKNPYLICDYCGGSYEADECKQPSLAEQVCLSGGDIYDDPSLLRFYQNDDTTLWGNTKREEKGEDGPEWIVRSKFEDELANFMLKKKSHVKGIGDMLDHHRKELHEQFSQILFTIRKSETPKPKAPIFAITTRLGVSTQDPPFPAPPRPTLKKHKKDDEDERLLSIFKQININLPFLKAMIHMPKGAKVFKDLLSHKEKPEKASSSVKLSEECYAIIQRSLPQKEGDPGSFTQSCLIGPLVVKNALADLGASINLMPHSLF</sequence>
<organism evidence="2 3">
    <name type="scientific">Tanacetum coccineum</name>
    <dbReference type="NCBI Taxonomy" id="301880"/>
    <lineage>
        <taxon>Eukaryota</taxon>
        <taxon>Viridiplantae</taxon>
        <taxon>Streptophyta</taxon>
        <taxon>Embryophyta</taxon>
        <taxon>Tracheophyta</taxon>
        <taxon>Spermatophyta</taxon>
        <taxon>Magnoliopsida</taxon>
        <taxon>eudicotyledons</taxon>
        <taxon>Gunneridae</taxon>
        <taxon>Pentapetalae</taxon>
        <taxon>asterids</taxon>
        <taxon>campanulids</taxon>
        <taxon>Asterales</taxon>
        <taxon>Asteraceae</taxon>
        <taxon>Asteroideae</taxon>
        <taxon>Anthemideae</taxon>
        <taxon>Anthemidinae</taxon>
        <taxon>Tanacetum</taxon>
    </lineage>
</organism>
<comment type="caution">
    <text evidence="2">The sequence shown here is derived from an EMBL/GenBank/DDBJ whole genome shotgun (WGS) entry which is preliminary data.</text>
</comment>
<feature type="region of interest" description="Disordered" evidence="1">
    <location>
        <begin position="358"/>
        <end position="379"/>
    </location>
</feature>
<evidence type="ECO:0008006" key="4">
    <source>
        <dbReference type="Google" id="ProtNLM"/>
    </source>
</evidence>
<dbReference type="Proteomes" id="UP001151760">
    <property type="component" value="Unassembled WGS sequence"/>
</dbReference>
<name>A0ABQ5GMJ5_9ASTR</name>
<dbReference type="PANTHER" id="PTHR33067">
    <property type="entry name" value="RNA-DIRECTED DNA POLYMERASE-RELATED"/>
    <property type="match status" value="1"/>
</dbReference>
<dbReference type="EMBL" id="BQNB010018664">
    <property type="protein sequence ID" value="GJT76888.1"/>
    <property type="molecule type" value="Genomic_DNA"/>
</dbReference>
<gene>
    <name evidence="2" type="ORF">Tco_1043613</name>
</gene>
<proteinExistence type="predicted"/>
<keyword evidence="3" id="KW-1185">Reference proteome</keyword>
<evidence type="ECO:0000256" key="1">
    <source>
        <dbReference type="SAM" id="MobiDB-lite"/>
    </source>
</evidence>